<dbReference type="Pfam" id="PF17921">
    <property type="entry name" value="Integrase_H2C2"/>
    <property type="match status" value="1"/>
</dbReference>
<evidence type="ECO:0000259" key="2">
    <source>
        <dbReference type="PROSITE" id="PS50994"/>
    </source>
</evidence>
<dbReference type="EMBL" id="CACVBM020000333">
    <property type="protein sequence ID" value="CAA7017904.1"/>
    <property type="molecule type" value="Genomic_DNA"/>
</dbReference>
<gene>
    <name evidence="3" type="ORF">MERR_LOCUS5139</name>
</gene>
<evidence type="ECO:0000256" key="1">
    <source>
        <dbReference type="SAM" id="MobiDB-lite"/>
    </source>
</evidence>
<name>A0A6D2HXF2_9BRAS</name>
<dbReference type="Gene3D" id="1.10.340.70">
    <property type="match status" value="1"/>
</dbReference>
<dbReference type="Proteomes" id="UP000467841">
    <property type="component" value="Unassembled WGS sequence"/>
</dbReference>
<comment type="caution">
    <text evidence="3">The sequence shown here is derived from an EMBL/GenBank/DDBJ whole genome shotgun (WGS) entry which is preliminary data.</text>
</comment>
<dbReference type="InterPro" id="IPR012337">
    <property type="entry name" value="RNaseH-like_sf"/>
</dbReference>
<protein>
    <recommendedName>
        <fullName evidence="2">Integrase catalytic domain-containing protein</fullName>
    </recommendedName>
</protein>
<dbReference type="PROSITE" id="PS50994">
    <property type="entry name" value="INTEGRASE"/>
    <property type="match status" value="1"/>
</dbReference>
<feature type="region of interest" description="Disordered" evidence="1">
    <location>
        <begin position="1"/>
        <end position="27"/>
    </location>
</feature>
<dbReference type="OrthoDB" id="1109996at2759"/>
<dbReference type="InterPro" id="IPR036397">
    <property type="entry name" value="RNaseH_sf"/>
</dbReference>
<sequence length="526" mass="59744">MFEKSELSATHTSSRTNSAGSTPPKTRMGKYMALVKELAAKFTKFELTRVPRGENTQADAIAALASTSDPDLKRIITVEFIEQPSIDAPGPVMAITSTPPELDDGIADMEIDGEVEYGCDREWMGAIRAYIHDGEIPTEKWAARYVVIDGNLFKWRFSGPLLKCVEGKDVRKIMEEIHSGSCGNHSGGRALAIKIKRHGYYWPSMITDCEKYSAKCEKCERHAPTIHQPAELLSSISAPYPFMRWSMDIVGPLHPSKQKRFLLVLTDYFSKWVEADSYASIKDAQVEQFVWKNIICRHGIPHEIVTVNGSQFISAHFEGFCEKWKIRLSKSTPRFPQGNSQAEATNKTILDGLKKRLGEKKGCWADELEGVLWSHRTTPRRATGETPFALVYGTECVIPSEIHFPGVRRWLLPEQEGLNHLMLLDELDLINERRDQALIRIENYQQATARYYNGNVRSRRFRIGDLVLRKVFQKTAELNAGKLGANWEGPYKIIDVVRPGAYKLEGMDGKTIHKPWNVMHLKKYYH</sequence>
<accession>A0A6D2HXF2</accession>
<keyword evidence="4" id="KW-1185">Reference proteome</keyword>
<dbReference type="PANTHER" id="PTHR48475">
    <property type="entry name" value="RIBONUCLEASE H"/>
    <property type="match status" value="1"/>
</dbReference>
<organism evidence="3 4">
    <name type="scientific">Microthlaspi erraticum</name>
    <dbReference type="NCBI Taxonomy" id="1685480"/>
    <lineage>
        <taxon>Eukaryota</taxon>
        <taxon>Viridiplantae</taxon>
        <taxon>Streptophyta</taxon>
        <taxon>Embryophyta</taxon>
        <taxon>Tracheophyta</taxon>
        <taxon>Spermatophyta</taxon>
        <taxon>Magnoliopsida</taxon>
        <taxon>eudicotyledons</taxon>
        <taxon>Gunneridae</taxon>
        <taxon>Pentapetalae</taxon>
        <taxon>rosids</taxon>
        <taxon>malvids</taxon>
        <taxon>Brassicales</taxon>
        <taxon>Brassicaceae</taxon>
        <taxon>Coluteocarpeae</taxon>
        <taxon>Microthlaspi</taxon>
    </lineage>
</organism>
<dbReference type="AlphaFoldDB" id="A0A6D2HXF2"/>
<evidence type="ECO:0000313" key="3">
    <source>
        <dbReference type="EMBL" id="CAA7017904.1"/>
    </source>
</evidence>
<dbReference type="SUPFAM" id="SSF53098">
    <property type="entry name" value="Ribonuclease H-like"/>
    <property type="match status" value="1"/>
</dbReference>
<dbReference type="Gene3D" id="3.30.420.10">
    <property type="entry name" value="Ribonuclease H-like superfamily/Ribonuclease H"/>
    <property type="match status" value="1"/>
</dbReference>
<feature type="domain" description="Integrase catalytic" evidence="2">
    <location>
        <begin position="237"/>
        <end position="395"/>
    </location>
</feature>
<dbReference type="InterPro" id="IPR001584">
    <property type="entry name" value="Integrase_cat-core"/>
</dbReference>
<dbReference type="InterPro" id="IPR041588">
    <property type="entry name" value="Integrase_H2C2"/>
</dbReference>
<dbReference type="Pfam" id="PF00665">
    <property type="entry name" value="rve"/>
    <property type="match status" value="1"/>
</dbReference>
<reference evidence="3" key="1">
    <citation type="submission" date="2020-01" db="EMBL/GenBank/DDBJ databases">
        <authorList>
            <person name="Mishra B."/>
        </authorList>
    </citation>
    <scope>NUCLEOTIDE SEQUENCE [LARGE SCALE GENOMIC DNA]</scope>
</reference>
<evidence type="ECO:0000313" key="4">
    <source>
        <dbReference type="Proteomes" id="UP000467841"/>
    </source>
</evidence>
<proteinExistence type="predicted"/>
<dbReference type="PANTHER" id="PTHR48475:SF2">
    <property type="entry name" value="RIBONUCLEASE H"/>
    <property type="match status" value="1"/>
</dbReference>
<dbReference type="GO" id="GO:0015074">
    <property type="term" value="P:DNA integration"/>
    <property type="evidence" value="ECO:0007669"/>
    <property type="project" value="InterPro"/>
</dbReference>
<feature type="compositionally biased region" description="Polar residues" evidence="1">
    <location>
        <begin position="7"/>
        <end position="24"/>
    </location>
</feature>
<dbReference type="GO" id="GO:0003676">
    <property type="term" value="F:nucleic acid binding"/>
    <property type="evidence" value="ECO:0007669"/>
    <property type="project" value="InterPro"/>
</dbReference>